<reference evidence="2" key="1">
    <citation type="journal article" date="2019" name="Int. J. Syst. Evol. Microbiol.">
        <title>The Global Catalogue of Microorganisms (GCM) 10K type strain sequencing project: providing services to taxonomists for standard genome sequencing and annotation.</title>
        <authorList>
            <consortium name="The Broad Institute Genomics Platform"/>
            <consortium name="The Broad Institute Genome Sequencing Center for Infectious Disease"/>
            <person name="Wu L."/>
            <person name="Ma J."/>
        </authorList>
    </citation>
    <scope>NUCLEOTIDE SEQUENCE [LARGE SCALE GENOMIC DNA]</scope>
    <source>
        <strain evidence="2">NBRC 103627</strain>
    </source>
</reference>
<comment type="caution">
    <text evidence="1">The sequence shown here is derived from an EMBL/GenBank/DDBJ whole genome shotgun (WGS) entry which is preliminary data.</text>
</comment>
<dbReference type="RefSeq" id="WP_379799769.1">
    <property type="nucleotide sequence ID" value="NZ_JBHSFY010000011.1"/>
</dbReference>
<gene>
    <name evidence="1" type="ORF">ACFO3N_17240</name>
</gene>
<keyword evidence="2" id="KW-1185">Reference proteome</keyword>
<organism evidence="1 2">
    <name type="scientific">Flavobacterium chungangensis</name>
    <dbReference type="NCBI Taxonomy" id="2708132"/>
    <lineage>
        <taxon>Bacteria</taxon>
        <taxon>Pseudomonadati</taxon>
        <taxon>Bacteroidota</taxon>
        <taxon>Flavobacteriia</taxon>
        <taxon>Flavobacteriales</taxon>
        <taxon>Flavobacteriaceae</taxon>
        <taxon>Flavobacterium</taxon>
    </lineage>
</organism>
<proteinExistence type="predicted"/>
<protein>
    <submittedName>
        <fullName evidence="1">Uncharacterized protein</fullName>
    </submittedName>
</protein>
<accession>A0ABV8ZIJ9</accession>
<sequence>MAILDNYNLNFSNDIFTYPDNQKVYHKNANHNIKNDFFGYLLHYFKDVESINDIIADIDFILTDGYYNDEYQRDISLDRLFVFYHDKTVIFKTQNDILLQELPLIDFKEILILWRAFLQTTPLHVTNV</sequence>
<evidence type="ECO:0000313" key="2">
    <source>
        <dbReference type="Proteomes" id="UP001596003"/>
    </source>
</evidence>
<dbReference type="EMBL" id="JBHSFY010000011">
    <property type="protein sequence ID" value="MFC4478824.1"/>
    <property type="molecule type" value="Genomic_DNA"/>
</dbReference>
<name>A0ABV8ZIJ9_9FLAO</name>
<evidence type="ECO:0000313" key="1">
    <source>
        <dbReference type="EMBL" id="MFC4478824.1"/>
    </source>
</evidence>
<dbReference type="Proteomes" id="UP001596003">
    <property type="component" value="Unassembled WGS sequence"/>
</dbReference>